<dbReference type="EMBL" id="FRAB01000040">
    <property type="protein sequence ID" value="SHK82426.1"/>
    <property type="molecule type" value="Genomic_DNA"/>
</dbReference>
<dbReference type="RefSeq" id="WP_176035831.1">
    <property type="nucleotide sequence ID" value="NZ_CADFGY010000036.1"/>
</dbReference>
<protein>
    <submittedName>
        <fullName evidence="1">Uncharacterized protein</fullName>
    </submittedName>
</protein>
<proteinExistence type="predicted"/>
<gene>
    <name evidence="1" type="ORF">SAMN05192548_10405</name>
</gene>
<dbReference type="AlphaFoldDB" id="A0A1M6VMD7"/>
<organism evidence="1 2">
    <name type="scientific">Paraburkholderia terricola</name>
    <dbReference type="NCBI Taxonomy" id="169427"/>
    <lineage>
        <taxon>Bacteria</taxon>
        <taxon>Pseudomonadati</taxon>
        <taxon>Pseudomonadota</taxon>
        <taxon>Betaproteobacteria</taxon>
        <taxon>Burkholderiales</taxon>
        <taxon>Burkholderiaceae</taxon>
        <taxon>Paraburkholderia</taxon>
    </lineage>
</organism>
<reference evidence="1 2" key="1">
    <citation type="submission" date="2016-11" db="EMBL/GenBank/DDBJ databases">
        <authorList>
            <person name="Jaros S."/>
            <person name="Januszkiewicz K."/>
            <person name="Wedrychowicz H."/>
        </authorList>
    </citation>
    <scope>NUCLEOTIDE SEQUENCE [LARGE SCALE GENOMIC DNA]</scope>
    <source>
        <strain evidence="1 2">LMG 20594</strain>
    </source>
</reference>
<evidence type="ECO:0000313" key="1">
    <source>
        <dbReference type="EMBL" id="SHK82426.1"/>
    </source>
</evidence>
<dbReference type="Proteomes" id="UP000184395">
    <property type="component" value="Unassembled WGS sequence"/>
</dbReference>
<name>A0A1M6VMD7_9BURK</name>
<accession>A0A1M6VMD7</accession>
<sequence length="53" mass="6197">MNHRRPEFQAIDLAAWPTVAYTGSIIRRGALLKRGRKRWYATLAENRRIAQTD</sequence>
<evidence type="ECO:0000313" key="2">
    <source>
        <dbReference type="Proteomes" id="UP000184395"/>
    </source>
</evidence>